<dbReference type="Proteomes" id="UP000670947">
    <property type="component" value="Unassembled WGS sequence"/>
</dbReference>
<evidence type="ECO:0000313" key="2">
    <source>
        <dbReference type="Proteomes" id="UP000670947"/>
    </source>
</evidence>
<dbReference type="RefSeq" id="WP_208845862.1">
    <property type="nucleotide sequence ID" value="NZ_JAGGDJ010000001.1"/>
</dbReference>
<dbReference type="EMBL" id="JAGGDJ010000001">
    <property type="protein sequence ID" value="MBO7742905.1"/>
    <property type="molecule type" value="Genomic_DNA"/>
</dbReference>
<sequence length="227" mass="24361">MTTPTPGPRASSGAARRFRPRLLGLLAAGALAALLLGACGNDQTSVLSASASANAQAETADPDRIPWDYRLVQGTVGDLIGGDMTILPDNALLPNDGNYATGDKVWTLQFMSADMTTGASGNNEVKLSAWTTIKSYPDEAKAKADMANLKISLKTNVSLVGVYKTSYQGKTRNFAVITLPSGNQLKQPIDDARYQKLKSLKEVPVMVEEVHDYANYDLAYAKFRGWA</sequence>
<protein>
    <submittedName>
        <fullName evidence="1">Signal peptide protein</fullName>
    </submittedName>
</protein>
<keyword evidence="2" id="KW-1185">Reference proteome</keyword>
<accession>A0ABS3W3M3</accession>
<name>A0ABS3W3M3_9BACL</name>
<evidence type="ECO:0000313" key="1">
    <source>
        <dbReference type="EMBL" id="MBO7742905.1"/>
    </source>
</evidence>
<proteinExistence type="predicted"/>
<comment type="caution">
    <text evidence="1">The sequence shown here is derived from an EMBL/GenBank/DDBJ whole genome shotgun (WGS) entry which is preliminary data.</text>
</comment>
<organism evidence="1 2">
    <name type="scientific">Paenibacillus artemisiicola</name>
    <dbReference type="NCBI Taxonomy" id="1172618"/>
    <lineage>
        <taxon>Bacteria</taxon>
        <taxon>Bacillati</taxon>
        <taxon>Bacillota</taxon>
        <taxon>Bacilli</taxon>
        <taxon>Bacillales</taxon>
        <taxon>Paenibacillaceae</taxon>
        <taxon>Paenibacillus</taxon>
    </lineage>
</organism>
<gene>
    <name evidence="1" type="ORF">I8J29_01765</name>
</gene>
<reference evidence="1 2" key="1">
    <citation type="submission" date="2021-03" db="EMBL/GenBank/DDBJ databases">
        <title>Paenibacillus artemisicola MWE-103 whole genome sequence.</title>
        <authorList>
            <person name="Ham Y.J."/>
        </authorList>
    </citation>
    <scope>NUCLEOTIDE SEQUENCE [LARGE SCALE GENOMIC DNA]</scope>
    <source>
        <strain evidence="1 2">MWE-103</strain>
    </source>
</reference>